<evidence type="ECO:0000256" key="1">
    <source>
        <dbReference type="ARBA" id="ARBA00004141"/>
    </source>
</evidence>
<dbReference type="PANTHER" id="PTHR45649">
    <property type="entry name" value="AMINO-ACID PERMEASE BAT1"/>
    <property type="match status" value="1"/>
</dbReference>
<feature type="transmembrane region" description="Helical" evidence="6">
    <location>
        <begin position="206"/>
        <end position="228"/>
    </location>
</feature>
<feature type="transmembrane region" description="Helical" evidence="6">
    <location>
        <begin position="415"/>
        <end position="441"/>
    </location>
</feature>
<dbReference type="AlphaFoldDB" id="W9X536"/>
<dbReference type="RefSeq" id="XP_007738934.1">
    <property type="nucleotide sequence ID" value="XM_007740744.1"/>
</dbReference>
<dbReference type="STRING" id="1182543.W9X536"/>
<dbReference type="eggNOG" id="KOG1289">
    <property type="taxonomic scope" value="Eukaryota"/>
</dbReference>
<protein>
    <recommendedName>
        <fullName evidence="9">Amino acid permease</fullName>
    </recommendedName>
</protein>
<accession>W9X536</accession>
<evidence type="ECO:0000256" key="2">
    <source>
        <dbReference type="ARBA" id="ARBA00022448"/>
    </source>
</evidence>
<dbReference type="PIRSF" id="PIRSF006060">
    <property type="entry name" value="AA_transporter"/>
    <property type="match status" value="1"/>
</dbReference>
<evidence type="ECO:0008006" key="9">
    <source>
        <dbReference type="Google" id="ProtNLM"/>
    </source>
</evidence>
<dbReference type="Proteomes" id="UP000019471">
    <property type="component" value="Unassembled WGS sequence"/>
</dbReference>
<evidence type="ECO:0000256" key="6">
    <source>
        <dbReference type="SAM" id="Phobius"/>
    </source>
</evidence>
<dbReference type="EMBL" id="AMGX01000001">
    <property type="protein sequence ID" value="EXJ75617.1"/>
    <property type="molecule type" value="Genomic_DNA"/>
</dbReference>
<evidence type="ECO:0000256" key="4">
    <source>
        <dbReference type="ARBA" id="ARBA00022989"/>
    </source>
</evidence>
<feature type="transmembrane region" description="Helical" evidence="6">
    <location>
        <begin position="391"/>
        <end position="409"/>
    </location>
</feature>
<keyword evidence="5 6" id="KW-0472">Membrane</keyword>
<feature type="transmembrane region" description="Helical" evidence="6">
    <location>
        <begin position="290"/>
        <end position="312"/>
    </location>
</feature>
<sequence length="535" mass="58315">MDHNDLEMSHKDNKVIESVDQQEYNSKHAAFYPHRARGTQVLDRYISFIPTIAFPATLQSSWEAVAVSFQAGLLNGGPTALVWGTLLCIIGSLAVALSLGEMASITPVVGAQYRWTALYSPRGLLSPAFWSLLQGTVLSTCWITVFAWIAVCAQVCFLEGTILQGLIILNDDTYVPKLWHGTLLAWAILALPLLCNVFARRVLAQLEVLGGVLHIVLFIVFVAVLVSLSPRSSADFVFTDTITNLSGYSNSGVSWCIGLLSGAFPLAGFDGVLHMSAEVKNAPLRVPQSMVLSVLINGILAFGIIITILFTIGDPIAVSQTAYVYPIIQMLYNSTGSKGATTAMMSLLLFIGVVAVFSTLASVSRLTWAFARDNGLPLSDFFGRVNATLRIPLNSLFLITIIVMLLQLINIGSTTAFFAILSLNTLALYLSYIIPILFLVIHKLKGFRISYGPFRLPRGTGLPINIFAVCYAVFIVIWLPFPSTVPVTAETMNYGGPVMGAVILFALVDWFLGGKRRFQVPLDIRHDEHTVDEGE</sequence>
<evidence type="ECO:0000256" key="5">
    <source>
        <dbReference type="ARBA" id="ARBA00023136"/>
    </source>
</evidence>
<feature type="transmembrane region" description="Helical" evidence="6">
    <location>
        <begin position="80"/>
        <end position="103"/>
    </location>
</feature>
<dbReference type="Pfam" id="PF13520">
    <property type="entry name" value="AA_permease_2"/>
    <property type="match status" value="1"/>
</dbReference>
<keyword evidence="3 6" id="KW-0812">Transmembrane</keyword>
<proteinExistence type="predicted"/>
<name>W9X536_9EURO</name>
<dbReference type="GO" id="GO:0022857">
    <property type="term" value="F:transmembrane transporter activity"/>
    <property type="evidence" value="ECO:0007669"/>
    <property type="project" value="InterPro"/>
</dbReference>
<feature type="transmembrane region" description="Helical" evidence="6">
    <location>
        <begin position="493"/>
        <end position="512"/>
    </location>
</feature>
<evidence type="ECO:0000313" key="8">
    <source>
        <dbReference type="Proteomes" id="UP000019471"/>
    </source>
</evidence>
<dbReference type="OrthoDB" id="3257095at2759"/>
<dbReference type="GO" id="GO:0016020">
    <property type="term" value="C:membrane"/>
    <property type="evidence" value="ECO:0007669"/>
    <property type="project" value="UniProtKB-SubCell"/>
</dbReference>
<keyword evidence="4 6" id="KW-1133">Transmembrane helix</keyword>
<keyword evidence="2" id="KW-0813">Transport</keyword>
<evidence type="ECO:0000256" key="3">
    <source>
        <dbReference type="ARBA" id="ARBA00022692"/>
    </source>
</evidence>
<comment type="caution">
    <text evidence="7">The sequence shown here is derived from an EMBL/GenBank/DDBJ whole genome shotgun (WGS) entry which is preliminary data.</text>
</comment>
<dbReference type="PANTHER" id="PTHR45649:SF5">
    <property type="entry name" value="GABA TRANSPORTER (EUROFUNG)-RELATED"/>
    <property type="match status" value="1"/>
</dbReference>
<dbReference type="InterPro" id="IPR002293">
    <property type="entry name" value="AA/rel_permease1"/>
</dbReference>
<dbReference type="Gene3D" id="1.20.1740.10">
    <property type="entry name" value="Amino acid/polyamine transporter I"/>
    <property type="match status" value="1"/>
</dbReference>
<reference evidence="7 8" key="1">
    <citation type="submission" date="2013-03" db="EMBL/GenBank/DDBJ databases">
        <title>The Genome Sequence of Cladophialophora psammophila CBS 110553.</title>
        <authorList>
            <consortium name="The Broad Institute Genomics Platform"/>
            <person name="Cuomo C."/>
            <person name="de Hoog S."/>
            <person name="Gorbushina A."/>
            <person name="Walker B."/>
            <person name="Young S.K."/>
            <person name="Zeng Q."/>
            <person name="Gargeya S."/>
            <person name="Fitzgerald M."/>
            <person name="Haas B."/>
            <person name="Abouelleil A."/>
            <person name="Allen A.W."/>
            <person name="Alvarado L."/>
            <person name="Arachchi H.M."/>
            <person name="Berlin A.M."/>
            <person name="Chapman S.B."/>
            <person name="Gainer-Dewar J."/>
            <person name="Goldberg J."/>
            <person name="Griggs A."/>
            <person name="Gujja S."/>
            <person name="Hansen M."/>
            <person name="Howarth C."/>
            <person name="Imamovic A."/>
            <person name="Ireland A."/>
            <person name="Larimer J."/>
            <person name="McCowan C."/>
            <person name="Murphy C."/>
            <person name="Pearson M."/>
            <person name="Poon T.W."/>
            <person name="Priest M."/>
            <person name="Roberts A."/>
            <person name="Saif S."/>
            <person name="Shea T."/>
            <person name="Sisk P."/>
            <person name="Sykes S."/>
            <person name="Wortman J."/>
            <person name="Nusbaum C."/>
            <person name="Birren B."/>
        </authorList>
    </citation>
    <scope>NUCLEOTIDE SEQUENCE [LARGE SCALE GENOMIC DNA]</scope>
    <source>
        <strain evidence="7 8">CBS 110553</strain>
    </source>
</reference>
<dbReference type="GeneID" id="19184861"/>
<feature type="transmembrane region" description="Helical" evidence="6">
    <location>
        <begin position="248"/>
        <end position="269"/>
    </location>
</feature>
<feature type="transmembrane region" description="Helical" evidence="6">
    <location>
        <begin position="462"/>
        <end position="481"/>
    </location>
</feature>
<feature type="transmembrane region" description="Helical" evidence="6">
    <location>
        <begin position="347"/>
        <end position="370"/>
    </location>
</feature>
<organism evidence="7 8">
    <name type="scientific">Cladophialophora psammophila CBS 110553</name>
    <dbReference type="NCBI Taxonomy" id="1182543"/>
    <lineage>
        <taxon>Eukaryota</taxon>
        <taxon>Fungi</taxon>
        <taxon>Dikarya</taxon>
        <taxon>Ascomycota</taxon>
        <taxon>Pezizomycotina</taxon>
        <taxon>Eurotiomycetes</taxon>
        <taxon>Chaetothyriomycetidae</taxon>
        <taxon>Chaetothyriales</taxon>
        <taxon>Herpotrichiellaceae</taxon>
        <taxon>Cladophialophora</taxon>
    </lineage>
</organism>
<gene>
    <name evidence="7" type="ORF">A1O5_00124</name>
</gene>
<dbReference type="HOGENOM" id="CLU_004495_6_2_1"/>
<comment type="subcellular location">
    <subcellularLocation>
        <location evidence="1">Membrane</location>
        <topology evidence="1">Multi-pass membrane protein</topology>
    </subcellularLocation>
</comment>
<keyword evidence="8" id="KW-1185">Reference proteome</keyword>
<feature type="transmembrane region" description="Helical" evidence="6">
    <location>
        <begin position="178"/>
        <end position="199"/>
    </location>
</feature>
<evidence type="ECO:0000313" key="7">
    <source>
        <dbReference type="EMBL" id="EXJ75617.1"/>
    </source>
</evidence>